<accession>A0A1G1Y2D2</accession>
<organism evidence="4 5">
    <name type="scientific">Candidatus Buchananbacteria bacterium RIFCSPHIGHO2_01_FULL_44_11</name>
    <dbReference type="NCBI Taxonomy" id="1797535"/>
    <lineage>
        <taxon>Bacteria</taxon>
        <taxon>Candidatus Buchananiibacteriota</taxon>
    </lineage>
</organism>
<keyword evidence="2" id="KW-1133">Transmembrane helix</keyword>
<evidence type="ECO:0000256" key="1">
    <source>
        <dbReference type="SAM" id="MobiDB-lite"/>
    </source>
</evidence>
<dbReference type="EMBL" id="MHIE01000003">
    <property type="protein sequence ID" value="OGY46458.1"/>
    <property type="molecule type" value="Genomic_DNA"/>
</dbReference>
<feature type="domain" description="DUF8128" evidence="3">
    <location>
        <begin position="49"/>
        <end position="322"/>
    </location>
</feature>
<evidence type="ECO:0000259" key="3">
    <source>
        <dbReference type="Pfam" id="PF26449"/>
    </source>
</evidence>
<sequence>MWWFFRTIGWIIPVFFFVLVLIFGWQSYIRNHYRTKRKYILLAIDVPKDNEQTPKAAENIFNHLAGAHQPLEFHDKWWTGEIPNSFSLEIVSLGGYIQFIVHLVEEYRDMVEAMIYAQYPDAEITEVEDYTKKWNIKFPNEEYKFWGTELKLRASEFYPIRTYTEFEDKVSKEAYKDSMAAMLESMTRIGPGEEIWVQLVITPADNDWYEGSESVIDKIIGAKGKEKHSLFKSAADFVGYVANSVISTTEASSNHGGETPNQMLYLTPGKKDVVAAIEKKTSKVGYHTKIRLVYIAEKDKYKKRIPHGVYGAFKQFNTYDLNSIKPDSKTLTGGVVFFKKTRLTWRSNKMLYRYKSRGHWLEPGYYGKVFNTEELATLYHFPVSASVKTPSVQRTESKKSQPPISLPTEEFRVEPVDQFELNTASAAPPEDLPT</sequence>
<evidence type="ECO:0000313" key="5">
    <source>
        <dbReference type="Proteomes" id="UP000178240"/>
    </source>
</evidence>
<name>A0A1G1Y2D2_9BACT</name>
<keyword evidence="2" id="KW-0472">Membrane</keyword>
<gene>
    <name evidence="4" type="ORF">A2744_03345</name>
</gene>
<keyword evidence="2" id="KW-0812">Transmembrane</keyword>
<evidence type="ECO:0000313" key="4">
    <source>
        <dbReference type="EMBL" id="OGY46458.1"/>
    </source>
</evidence>
<feature type="region of interest" description="Disordered" evidence="1">
    <location>
        <begin position="390"/>
        <end position="411"/>
    </location>
</feature>
<dbReference type="Pfam" id="PF26449">
    <property type="entry name" value="DUF8128"/>
    <property type="match status" value="1"/>
</dbReference>
<dbReference type="InterPro" id="IPR058441">
    <property type="entry name" value="DUF8128"/>
</dbReference>
<dbReference type="Proteomes" id="UP000178240">
    <property type="component" value="Unassembled WGS sequence"/>
</dbReference>
<protein>
    <recommendedName>
        <fullName evidence="3">DUF8128 domain-containing protein</fullName>
    </recommendedName>
</protein>
<dbReference type="AlphaFoldDB" id="A0A1G1Y2D2"/>
<evidence type="ECO:0000256" key="2">
    <source>
        <dbReference type="SAM" id="Phobius"/>
    </source>
</evidence>
<feature type="transmembrane region" description="Helical" evidence="2">
    <location>
        <begin position="7"/>
        <end position="28"/>
    </location>
</feature>
<reference evidence="4 5" key="1">
    <citation type="journal article" date="2016" name="Nat. Commun.">
        <title>Thousands of microbial genomes shed light on interconnected biogeochemical processes in an aquifer system.</title>
        <authorList>
            <person name="Anantharaman K."/>
            <person name="Brown C.T."/>
            <person name="Hug L.A."/>
            <person name="Sharon I."/>
            <person name="Castelle C.J."/>
            <person name="Probst A.J."/>
            <person name="Thomas B.C."/>
            <person name="Singh A."/>
            <person name="Wilkins M.J."/>
            <person name="Karaoz U."/>
            <person name="Brodie E.L."/>
            <person name="Williams K.H."/>
            <person name="Hubbard S.S."/>
            <person name="Banfield J.F."/>
        </authorList>
    </citation>
    <scope>NUCLEOTIDE SEQUENCE [LARGE SCALE GENOMIC DNA]</scope>
</reference>
<dbReference type="STRING" id="1797535.A2744_03345"/>
<comment type="caution">
    <text evidence="4">The sequence shown here is derived from an EMBL/GenBank/DDBJ whole genome shotgun (WGS) entry which is preliminary data.</text>
</comment>
<proteinExistence type="predicted"/>